<dbReference type="Proteomes" id="UP000254866">
    <property type="component" value="Unassembled WGS sequence"/>
</dbReference>
<name>A0A370TF36_9HELO</name>
<dbReference type="GeneID" id="43601592"/>
<dbReference type="OrthoDB" id="4153866at2759"/>
<dbReference type="InterPro" id="IPR051236">
    <property type="entry name" value="HAT_RTT109-like"/>
</dbReference>
<reference evidence="1 2" key="1">
    <citation type="journal article" date="2018" name="IMA Fungus">
        <title>IMA Genome-F 9: Draft genome sequence of Annulohypoxylon stygium, Aspergillus mulundensis, Berkeleyomyces basicola (syn. Thielaviopsis basicola), Ceratocystis smalleyi, two Cercospora beticola strains, Coleophoma cylindrospora, Fusarium fracticaudum, Phialophora cf. hyalina, and Morchella septimelata.</title>
        <authorList>
            <person name="Wingfield B.D."/>
            <person name="Bills G.F."/>
            <person name="Dong Y."/>
            <person name="Huang W."/>
            <person name="Nel W.J."/>
            <person name="Swalarsk-Parry B.S."/>
            <person name="Vaghefi N."/>
            <person name="Wilken P.M."/>
            <person name="An Z."/>
            <person name="de Beer Z.W."/>
            <person name="De Vos L."/>
            <person name="Chen L."/>
            <person name="Duong T.A."/>
            <person name="Gao Y."/>
            <person name="Hammerbacher A."/>
            <person name="Kikkert J.R."/>
            <person name="Li Y."/>
            <person name="Li H."/>
            <person name="Li K."/>
            <person name="Li Q."/>
            <person name="Liu X."/>
            <person name="Ma X."/>
            <person name="Naidoo K."/>
            <person name="Pethybridge S.J."/>
            <person name="Sun J."/>
            <person name="Steenkamp E.T."/>
            <person name="van der Nest M.A."/>
            <person name="van Wyk S."/>
            <person name="Wingfield M.J."/>
            <person name="Xiong C."/>
            <person name="Yue Q."/>
            <person name="Zhang X."/>
        </authorList>
    </citation>
    <scope>NUCLEOTIDE SEQUENCE [LARGE SCALE GENOMIC DNA]</scope>
    <source>
        <strain evidence="1 2">BP 5553</strain>
    </source>
</reference>
<dbReference type="EMBL" id="NPIC01000009">
    <property type="protein sequence ID" value="RDL33304.1"/>
    <property type="molecule type" value="Genomic_DNA"/>
</dbReference>
<dbReference type="PANTHER" id="PTHR31571">
    <property type="entry name" value="ALTERED INHERITANCE OF MITOCHONDRIA PROTEIN 6"/>
    <property type="match status" value="1"/>
</dbReference>
<dbReference type="RefSeq" id="XP_031866797.1">
    <property type="nucleotide sequence ID" value="XM_032017366.1"/>
</dbReference>
<evidence type="ECO:0000313" key="2">
    <source>
        <dbReference type="Proteomes" id="UP000254866"/>
    </source>
</evidence>
<dbReference type="PANTHER" id="PTHR31571:SF1">
    <property type="entry name" value="ALTERED INHERITANCE OF MITOCHONDRIA PROTEIN 6"/>
    <property type="match status" value="1"/>
</dbReference>
<comment type="caution">
    <text evidence="1">The sequence shown here is derived from an EMBL/GenBank/DDBJ whole genome shotgun (WGS) entry which is preliminary data.</text>
</comment>
<dbReference type="AlphaFoldDB" id="A0A370TF36"/>
<dbReference type="STRING" id="2656787.A0A370TF36"/>
<accession>A0A370TF36</accession>
<keyword evidence="2" id="KW-1185">Reference proteome</keyword>
<sequence length="111" mass="12671">MEKLKPLEEKGYLTHWTTSAIIAQHPITVVATGDVPLHKLISNMTYRQIFYDAPITKLSEPNTPYNSNNSYYGSTSIRNGVGWVTFGRLTKNQKETIKAQTKRANELWNDK</sequence>
<protein>
    <submittedName>
        <fullName evidence="1">Uncharacterized protein</fullName>
    </submittedName>
</protein>
<organism evidence="1 2">
    <name type="scientific">Venustampulla echinocandica</name>
    <dbReference type="NCBI Taxonomy" id="2656787"/>
    <lineage>
        <taxon>Eukaryota</taxon>
        <taxon>Fungi</taxon>
        <taxon>Dikarya</taxon>
        <taxon>Ascomycota</taxon>
        <taxon>Pezizomycotina</taxon>
        <taxon>Leotiomycetes</taxon>
        <taxon>Helotiales</taxon>
        <taxon>Pleuroascaceae</taxon>
        <taxon>Venustampulla</taxon>
    </lineage>
</organism>
<proteinExistence type="predicted"/>
<evidence type="ECO:0000313" key="1">
    <source>
        <dbReference type="EMBL" id="RDL33304.1"/>
    </source>
</evidence>
<gene>
    <name evidence="1" type="ORF">BP5553_08743</name>
</gene>